<dbReference type="Proteomes" id="UP001589718">
    <property type="component" value="Unassembled WGS sequence"/>
</dbReference>
<dbReference type="InterPro" id="IPR011322">
    <property type="entry name" value="N-reg_PII-like_a/b"/>
</dbReference>
<comment type="similarity">
    <text evidence="1">Belongs to the CutA family.</text>
</comment>
<organism evidence="2 3">
    <name type="scientific">Streptomyces cremeus</name>
    <dbReference type="NCBI Taxonomy" id="66881"/>
    <lineage>
        <taxon>Bacteria</taxon>
        <taxon>Bacillati</taxon>
        <taxon>Actinomycetota</taxon>
        <taxon>Actinomycetes</taxon>
        <taxon>Kitasatosporales</taxon>
        <taxon>Streptomycetaceae</taxon>
        <taxon>Streptomyces</taxon>
    </lineage>
</organism>
<accession>A0ABV5PAV7</accession>
<comment type="caution">
    <text evidence="2">The sequence shown here is derived from an EMBL/GenBank/DDBJ whole genome shotgun (WGS) entry which is preliminary data.</text>
</comment>
<dbReference type="PANTHER" id="PTHR23419">
    <property type="entry name" value="DIVALENT CATION TOLERANCE CUTA-RELATED"/>
    <property type="match status" value="1"/>
</dbReference>
<evidence type="ECO:0000313" key="2">
    <source>
        <dbReference type="EMBL" id="MFB9520338.1"/>
    </source>
</evidence>
<name>A0ABV5PAV7_STRCM</name>
<gene>
    <name evidence="2" type="primary">cutA</name>
    <name evidence="2" type="ORF">ACFFTU_10310</name>
</gene>
<dbReference type="PANTHER" id="PTHR23419:SF8">
    <property type="entry name" value="FI09726P"/>
    <property type="match status" value="1"/>
</dbReference>
<dbReference type="InterPro" id="IPR015867">
    <property type="entry name" value="N-reg_PII/ATP_PRibTrfase_C"/>
</dbReference>
<dbReference type="Gene3D" id="3.30.70.120">
    <property type="match status" value="1"/>
</dbReference>
<keyword evidence="3" id="KW-1185">Reference proteome</keyword>
<reference evidence="2 3" key="1">
    <citation type="submission" date="2024-09" db="EMBL/GenBank/DDBJ databases">
        <authorList>
            <person name="Sun Q."/>
            <person name="Mori K."/>
        </authorList>
    </citation>
    <scope>NUCLEOTIDE SEQUENCE [LARGE SCALE GENOMIC DNA]</scope>
    <source>
        <strain evidence="2 3">JCM 4362</strain>
    </source>
</reference>
<protein>
    <submittedName>
        <fullName evidence="2">Divalent-cation tolerance protein CutA</fullName>
    </submittedName>
</protein>
<dbReference type="SUPFAM" id="SSF54913">
    <property type="entry name" value="GlnB-like"/>
    <property type="match status" value="1"/>
</dbReference>
<proteinExistence type="inferred from homology"/>
<dbReference type="RefSeq" id="WP_345227735.1">
    <property type="nucleotide sequence ID" value="NZ_BAAAXE010000014.1"/>
</dbReference>
<evidence type="ECO:0000313" key="3">
    <source>
        <dbReference type="Proteomes" id="UP001589718"/>
    </source>
</evidence>
<dbReference type="EMBL" id="JBHMCR010000005">
    <property type="protein sequence ID" value="MFB9520338.1"/>
    <property type="molecule type" value="Genomic_DNA"/>
</dbReference>
<dbReference type="Pfam" id="PF03091">
    <property type="entry name" value="CutA1"/>
    <property type="match status" value="1"/>
</dbReference>
<sequence length="124" mass="13453">MTSANPMPGPDLALPATPYAVLTTTADSEAGAAELADRVIGERLAACAQVYPVRSVYRWQGAVERATEWRIDFKTRGELLPELTARIGELHDYDTPEVVAVPVVAGSPAYLEWVTEQTREAQAP</sequence>
<dbReference type="InterPro" id="IPR004323">
    <property type="entry name" value="Ion_tolerance_CutA"/>
</dbReference>
<evidence type="ECO:0000256" key="1">
    <source>
        <dbReference type="ARBA" id="ARBA00010169"/>
    </source>
</evidence>